<dbReference type="Pfam" id="PF09678">
    <property type="entry name" value="Caa3_CtaG"/>
    <property type="match status" value="1"/>
</dbReference>
<reference evidence="7 8" key="1">
    <citation type="journal article" date="2012" name="J. Bacteriol.">
        <title>Genome sequence of the pathogenic Herbaspirillum seropedicae strain Os34, isolated from rice roots.</title>
        <authorList>
            <person name="Ye W."/>
            <person name="Ye S."/>
            <person name="Liu J."/>
            <person name="Chang S."/>
            <person name="Chen M."/>
            <person name="Zhu B."/>
            <person name="Guo L."/>
            <person name="An Q."/>
        </authorList>
    </citation>
    <scope>NUCLEOTIDE SEQUENCE [LARGE SCALE GENOMIC DNA]</scope>
    <source>
        <strain evidence="7 8">Os34</strain>
    </source>
</reference>
<gene>
    <name evidence="7" type="ORF">C798_13965</name>
</gene>
<dbReference type="GO" id="GO:0005886">
    <property type="term" value="C:plasma membrane"/>
    <property type="evidence" value="ECO:0007669"/>
    <property type="project" value="UniProtKB-SubCell"/>
</dbReference>
<evidence type="ECO:0000256" key="4">
    <source>
        <dbReference type="ARBA" id="ARBA00022989"/>
    </source>
</evidence>
<keyword evidence="5 6" id="KW-0472">Membrane</keyword>
<keyword evidence="4 6" id="KW-1133">Transmembrane helix</keyword>
<dbReference type="AlphaFoldDB" id="A0A6M3ZSQ1"/>
<evidence type="ECO:0000256" key="6">
    <source>
        <dbReference type="SAM" id="Phobius"/>
    </source>
</evidence>
<evidence type="ECO:0000256" key="1">
    <source>
        <dbReference type="ARBA" id="ARBA00004651"/>
    </source>
</evidence>
<sequence>MTSRRLRYALWGGLLLTPWQPAPAPAHTLGLSDPGGISWNTGVWLWCSLGLSLALYWRGAFRLHQLGRSQPGRVASFSAGWLGLVAALVSPIDAAGGLSFAAHMVQHELLMIVAAPLLIAGRPARTWLWSLPAHWRKPVGRWFGRQPAGGMLRRACRPLPAWIIHCVAVWGWHVPFCFQAALRHEAVHLAQHASFFLSALLFWWSILARWHHAEPDRGALFYLFSTMMHTSALGALLALSAQLWYPAYGALPWQLGLSPLEDQQLGGLIMWIPGALSYVIVALVLCARWLMGGEREALPRP</sequence>
<feature type="transmembrane region" description="Helical" evidence="6">
    <location>
        <begin position="265"/>
        <end position="291"/>
    </location>
</feature>
<evidence type="ECO:0000256" key="5">
    <source>
        <dbReference type="ARBA" id="ARBA00023136"/>
    </source>
</evidence>
<keyword evidence="2" id="KW-1003">Cell membrane</keyword>
<feature type="transmembrane region" description="Helical" evidence="6">
    <location>
        <begin position="161"/>
        <end position="182"/>
    </location>
</feature>
<protein>
    <submittedName>
        <fullName evidence="7">Cytochrome c oxidase assembly protein</fullName>
    </submittedName>
</protein>
<keyword evidence="3 6" id="KW-0812">Transmembrane</keyword>
<feature type="transmembrane region" description="Helical" evidence="6">
    <location>
        <begin position="98"/>
        <end position="120"/>
    </location>
</feature>
<dbReference type="Proteomes" id="UP000501648">
    <property type="component" value="Chromosome"/>
</dbReference>
<evidence type="ECO:0000313" key="8">
    <source>
        <dbReference type="Proteomes" id="UP000501648"/>
    </source>
</evidence>
<evidence type="ECO:0000256" key="3">
    <source>
        <dbReference type="ARBA" id="ARBA00022692"/>
    </source>
</evidence>
<dbReference type="InterPro" id="IPR019108">
    <property type="entry name" value="Caa3_assmbl_CtaG-rel"/>
</dbReference>
<feature type="transmembrane region" description="Helical" evidence="6">
    <location>
        <begin position="219"/>
        <end position="245"/>
    </location>
</feature>
<dbReference type="EMBL" id="CP008956">
    <property type="protein sequence ID" value="QJQ01303.1"/>
    <property type="molecule type" value="Genomic_DNA"/>
</dbReference>
<evidence type="ECO:0000313" key="7">
    <source>
        <dbReference type="EMBL" id="QJQ01303.1"/>
    </source>
</evidence>
<dbReference type="RefSeq" id="WP_017453532.1">
    <property type="nucleotide sequence ID" value="NZ_CP008956.1"/>
</dbReference>
<feature type="transmembrane region" description="Helical" evidence="6">
    <location>
        <begin position="42"/>
        <end position="61"/>
    </location>
</feature>
<feature type="transmembrane region" description="Helical" evidence="6">
    <location>
        <begin position="188"/>
        <end position="207"/>
    </location>
</feature>
<organism evidence="7 8">
    <name type="scientific">Herbaspirillum rubrisubalbicans Os34</name>
    <dbReference type="NCBI Taxonomy" id="1235827"/>
    <lineage>
        <taxon>Bacteria</taxon>
        <taxon>Pseudomonadati</taxon>
        <taxon>Pseudomonadota</taxon>
        <taxon>Betaproteobacteria</taxon>
        <taxon>Burkholderiales</taxon>
        <taxon>Oxalobacteraceae</taxon>
        <taxon>Herbaspirillum</taxon>
    </lineage>
</organism>
<proteinExistence type="predicted"/>
<accession>A0A6M3ZSQ1</accession>
<evidence type="ECO:0000256" key="2">
    <source>
        <dbReference type="ARBA" id="ARBA00022475"/>
    </source>
</evidence>
<feature type="transmembrane region" description="Helical" evidence="6">
    <location>
        <begin position="73"/>
        <end position="92"/>
    </location>
</feature>
<name>A0A6M3ZSQ1_9BURK</name>
<comment type="subcellular location">
    <subcellularLocation>
        <location evidence="1">Cell membrane</location>
        <topology evidence="1">Multi-pass membrane protein</topology>
    </subcellularLocation>
</comment>